<evidence type="ECO:0008006" key="3">
    <source>
        <dbReference type="Google" id="ProtNLM"/>
    </source>
</evidence>
<evidence type="ECO:0000313" key="2">
    <source>
        <dbReference type="Proteomes" id="UP001317259"/>
    </source>
</evidence>
<protein>
    <recommendedName>
        <fullName evidence="3">ANTAR domain-containing protein</fullName>
    </recommendedName>
</protein>
<comment type="caution">
    <text evidence="1">The sequence shown here is derived from an EMBL/GenBank/DDBJ whole genome shotgun (WGS) entry which is preliminary data.</text>
</comment>
<gene>
    <name evidence="1" type="ORF">MF672_050120</name>
</gene>
<dbReference type="RefSeq" id="WP_247815817.1">
    <property type="nucleotide sequence ID" value="NZ_JAKRKC020000003.1"/>
</dbReference>
<reference evidence="1 2" key="1">
    <citation type="submission" date="2022-04" db="EMBL/GenBank/DDBJ databases">
        <title>Genome draft of Actinomadura sp. ATCC 31491.</title>
        <authorList>
            <person name="Shi X."/>
            <person name="Du Y."/>
        </authorList>
    </citation>
    <scope>NUCLEOTIDE SEQUENCE [LARGE SCALE GENOMIC DNA]</scope>
    <source>
        <strain evidence="1 2">ATCC 31491</strain>
    </source>
</reference>
<dbReference type="Proteomes" id="UP001317259">
    <property type="component" value="Unassembled WGS sequence"/>
</dbReference>
<keyword evidence="2" id="KW-1185">Reference proteome</keyword>
<name>A0ABT0GBC3_9ACTN</name>
<accession>A0ABT0GBC3</accession>
<evidence type="ECO:0000313" key="1">
    <source>
        <dbReference type="EMBL" id="MCK2221914.1"/>
    </source>
</evidence>
<organism evidence="1 2">
    <name type="scientific">Actinomadura luzonensis</name>
    <dbReference type="NCBI Taxonomy" id="2805427"/>
    <lineage>
        <taxon>Bacteria</taxon>
        <taxon>Bacillati</taxon>
        <taxon>Actinomycetota</taxon>
        <taxon>Actinomycetes</taxon>
        <taxon>Streptosporangiales</taxon>
        <taxon>Thermomonosporaceae</taxon>
        <taxon>Actinomadura</taxon>
    </lineage>
</organism>
<dbReference type="EMBL" id="JAKRKC020000003">
    <property type="protein sequence ID" value="MCK2221914.1"/>
    <property type="molecule type" value="Genomic_DNA"/>
</dbReference>
<sequence>MATAQRGTRNRALNTAAFNLGQLVTRGVLPAEVVTTALQSAAEAANAEGDPNPSREIAAVIASGLSAGMKAQPRRGRAA</sequence>
<proteinExistence type="predicted"/>